<accession>A0A2S0WMS7</accession>
<dbReference type="InterPro" id="IPR009339">
    <property type="entry name" value="DUF998"/>
</dbReference>
<evidence type="ECO:0000313" key="2">
    <source>
        <dbReference type="Proteomes" id="UP000244384"/>
    </source>
</evidence>
<sequence>MITSRRLALVGAVLWTLQPLYVLTELVVSRHTSRDYSLAGSTISDLGNTACRSIRGDVLCSDWHAGMNVAFVWFGLTLLLGAVLLGGRRLPGWTGRAAVVLWCVAGLGTIGVGLAPVNEDGALHSLVAVPIFVAQPLALILMGLSLRSRSTIVVGGLSALGAAGFATSLLTDASTYVGALERLALWPGHPWVAVIALALAGPGPQRTTPDPARIPA</sequence>
<evidence type="ECO:0000313" key="1">
    <source>
        <dbReference type="EMBL" id="AWB92635.1"/>
    </source>
</evidence>
<dbReference type="EMBL" id="CP026952">
    <property type="protein sequence ID" value="AWB92635.1"/>
    <property type="molecule type" value="Genomic_DNA"/>
</dbReference>
<accession>A0A5F2EVD6</accession>
<reference evidence="2" key="1">
    <citation type="submission" date="2018-01" db="EMBL/GenBank/DDBJ databases">
        <authorList>
            <person name="Li J."/>
        </authorList>
    </citation>
    <scope>NUCLEOTIDE SEQUENCE [LARGE SCALE GENOMIC DNA]</scope>
    <source>
        <strain evidence="2">592</strain>
    </source>
</reference>
<name>A0A2S0WMS7_9ACTN</name>
<keyword evidence="2" id="KW-1185">Reference proteome</keyword>
<proteinExistence type="predicted"/>
<protein>
    <submittedName>
        <fullName evidence="1">Uncharacterized protein</fullName>
    </submittedName>
</protein>
<gene>
    <name evidence="1" type="ORF">C3E78_10725</name>
</gene>
<dbReference type="Pfam" id="PF06197">
    <property type="entry name" value="DUF998"/>
    <property type="match status" value="1"/>
</dbReference>
<dbReference type="Proteomes" id="UP000244384">
    <property type="component" value="Chromosome"/>
</dbReference>
<dbReference type="AlphaFoldDB" id="A0A2S0WMS7"/>
<organism evidence="1 2">
    <name type="scientific">Aeromicrobium chenweiae</name>
    <dbReference type="NCBI Taxonomy" id="2079793"/>
    <lineage>
        <taxon>Bacteria</taxon>
        <taxon>Bacillati</taxon>
        <taxon>Actinomycetota</taxon>
        <taxon>Actinomycetes</taxon>
        <taxon>Propionibacteriales</taxon>
        <taxon>Nocardioidaceae</taxon>
        <taxon>Aeromicrobium</taxon>
    </lineage>
</organism>
<dbReference type="KEGG" id="aez:C3E78_10725"/>